<dbReference type="InterPro" id="IPR004001">
    <property type="entry name" value="Actin_CS"/>
</dbReference>
<dbReference type="Pfam" id="PF00022">
    <property type="entry name" value="Actin"/>
    <property type="match status" value="1"/>
</dbReference>
<feature type="region of interest" description="Disordered" evidence="2">
    <location>
        <begin position="1"/>
        <end position="31"/>
    </location>
</feature>
<proteinExistence type="inferred from homology"/>
<sequence length="298" mass="33431">MPGGTSLHDCHQRGREGEDRAGLDPSQEPAKRDRLVPHLHDQCQYTLIYIHVLYSIFYLVKSRVGCILPYLGLDTSLLTHMQISTHKNVWFNGYSRGVHMSMRRPWNVCLSVTCRRFHFSQEILRDFAMSVAQVSTTSLQDEIEHSTSIPSTSYEFPNGYSLNATVEKFKLTEGLFNAGSANIKGVSGGDLLSLPNVVINSASQCDVDVRPTLYSNVVVVGGNSLLPGFPERLNRELSQKTPHSVRVKLVQNTSAIERRFSPWIGGSILASLGTFQQMWISKQEYEENGKRIVDKKCP</sequence>
<evidence type="ECO:0000313" key="4">
    <source>
        <dbReference type="Proteomes" id="UP001174909"/>
    </source>
</evidence>
<comment type="caution">
    <text evidence="3">The sequence shown here is derived from an EMBL/GenBank/DDBJ whole genome shotgun (WGS) entry which is preliminary data.</text>
</comment>
<dbReference type="SUPFAM" id="SSF53067">
    <property type="entry name" value="Actin-like ATPase domain"/>
    <property type="match status" value="1"/>
</dbReference>
<dbReference type="PROSITE" id="PS00432">
    <property type="entry name" value="ACTINS_2"/>
    <property type="match status" value="1"/>
</dbReference>
<evidence type="ECO:0000313" key="3">
    <source>
        <dbReference type="EMBL" id="CAI8001291.1"/>
    </source>
</evidence>
<dbReference type="EMBL" id="CASHTH010000431">
    <property type="protein sequence ID" value="CAI8001291.1"/>
    <property type="molecule type" value="Genomic_DNA"/>
</dbReference>
<reference evidence="3" key="1">
    <citation type="submission" date="2023-03" db="EMBL/GenBank/DDBJ databases">
        <authorList>
            <person name="Steffen K."/>
            <person name="Cardenas P."/>
        </authorList>
    </citation>
    <scope>NUCLEOTIDE SEQUENCE</scope>
</reference>
<protein>
    <submittedName>
        <fullName evidence="3">Actin-like protein 6B</fullName>
    </submittedName>
</protein>
<dbReference type="Gene3D" id="3.90.640.10">
    <property type="entry name" value="Actin, Chain A, domain 4"/>
    <property type="match status" value="1"/>
</dbReference>
<dbReference type="Proteomes" id="UP001174909">
    <property type="component" value="Unassembled WGS sequence"/>
</dbReference>
<dbReference type="FunFam" id="3.30.420.40:FF:000058">
    <property type="entry name" value="Putative actin-related protein 5"/>
    <property type="match status" value="1"/>
</dbReference>
<comment type="similarity">
    <text evidence="1">Belongs to the actin family.</text>
</comment>
<feature type="compositionally biased region" description="Basic and acidic residues" evidence="2">
    <location>
        <begin position="8"/>
        <end position="22"/>
    </location>
</feature>
<evidence type="ECO:0000256" key="1">
    <source>
        <dbReference type="RuleBase" id="RU000487"/>
    </source>
</evidence>
<name>A0AA35W641_GEOBA</name>
<evidence type="ECO:0000256" key="2">
    <source>
        <dbReference type="SAM" id="MobiDB-lite"/>
    </source>
</evidence>
<dbReference type="PANTHER" id="PTHR11937">
    <property type="entry name" value="ACTIN"/>
    <property type="match status" value="1"/>
</dbReference>
<dbReference type="AlphaFoldDB" id="A0AA35W641"/>
<dbReference type="Gene3D" id="3.30.420.40">
    <property type="match status" value="2"/>
</dbReference>
<gene>
    <name evidence="3" type="ORF">GBAR_LOCUS3150</name>
</gene>
<organism evidence="3 4">
    <name type="scientific">Geodia barretti</name>
    <name type="common">Barrett's horny sponge</name>
    <dbReference type="NCBI Taxonomy" id="519541"/>
    <lineage>
        <taxon>Eukaryota</taxon>
        <taxon>Metazoa</taxon>
        <taxon>Porifera</taxon>
        <taxon>Demospongiae</taxon>
        <taxon>Heteroscleromorpha</taxon>
        <taxon>Tetractinellida</taxon>
        <taxon>Astrophorina</taxon>
        <taxon>Geodiidae</taxon>
        <taxon>Geodia</taxon>
    </lineage>
</organism>
<dbReference type="SMART" id="SM00268">
    <property type="entry name" value="ACTIN"/>
    <property type="match status" value="1"/>
</dbReference>
<keyword evidence="4" id="KW-1185">Reference proteome</keyword>
<dbReference type="InterPro" id="IPR004000">
    <property type="entry name" value="Actin"/>
</dbReference>
<dbReference type="InterPro" id="IPR043129">
    <property type="entry name" value="ATPase_NBD"/>
</dbReference>
<accession>A0AA35W641</accession>